<reference evidence="2 3" key="1">
    <citation type="submission" date="2018-09" db="EMBL/GenBank/DDBJ databases">
        <title>Draft genome of Simplicispira sp. NY-02.</title>
        <authorList>
            <person name="Im W.T."/>
        </authorList>
    </citation>
    <scope>NUCLEOTIDE SEQUENCE [LARGE SCALE GENOMIC DNA]</scope>
    <source>
        <strain evidence="2 3">NY-02</strain>
    </source>
</reference>
<dbReference type="Proteomes" id="UP000266302">
    <property type="component" value="Unassembled WGS sequence"/>
</dbReference>
<accession>A0A398CE74</accession>
<name>A0A398CE74_9BURK</name>
<dbReference type="RefSeq" id="WP_119110379.1">
    <property type="nucleotide sequence ID" value="NZ_QXJC01000010.1"/>
</dbReference>
<dbReference type="AlphaFoldDB" id="A0A398CE74"/>
<dbReference type="EMBL" id="QXJC01000010">
    <property type="protein sequence ID" value="RID97153.1"/>
    <property type="molecule type" value="Genomic_DNA"/>
</dbReference>
<evidence type="ECO:0000259" key="1">
    <source>
        <dbReference type="Pfam" id="PF06527"/>
    </source>
</evidence>
<organism evidence="2 3">
    <name type="scientific">Simplicispira hankyongi</name>
    <dbReference type="NCBI Taxonomy" id="2315688"/>
    <lineage>
        <taxon>Bacteria</taxon>
        <taxon>Pseudomonadati</taxon>
        <taxon>Pseudomonadota</taxon>
        <taxon>Betaproteobacteria</taxon>
        <taxon>Burkholderiales</taxon>
        <taxon>Comamonadaceae</taxon>
        <taxon>Simplicispira</taxon>
    </lineage>
</organism>
<protein>
    <recommendedName>
        <fullName evidence="1">TniQ domain-containing protein</fullName>
    </recommendedName>
</protein>
<proteinExistence type="predicted"/>
<comment type="caution">
    <text evidence="2">The sequence shown here is derived from an EMBL/GenBank/DDBJ whole genome shotgun (WGS) entry which is preliminary data.</text>
</comment>
<evidence type="ECO:0000313" key="3">
    <source>
        <dbReference type="Proteomes" id="UP000266302"/>
    </source>
</evidence>
<feature type="domain" description="TniQ" evidence="1">
    <location>
        <begin position="5"/>
        <end position="150"/>
    </location>
</feature>
<dbReference type="OrthoDB" id="470139at2"/>
<evidence type="ECO:0000313" key="2">
    <source>
        <dbReference type="EMBL" id="RID97153.1"/>
    </source>
</evidence>
<keyword evidence="3" id="KW-1185">Reference proteome</keyword>
<gene>
    <name evidence="2" type="ORF">D3F03_15710</name>
</gene>
<dbReference type="Pfam" id="PF06527">
    <property type="entry name" value="TniQ"/>
    <property type="match status" value="1"/>
</dbReference>
<sequence>MNMLVQPAPLPEEMDRGYLGRIMRINRYSSPKDMVEAIAAHLGEEGRTRREVTTHELLGRMAGMNSEQFAQRHTTLPLRRGITSYFPSLVHGGEERRSLLYNSASLRKGQVAFFCKECVEADIRFHGTSYWRRDLQTPGQIWCPKHLTPLYFVASADPFIASPSMAMEVADQIPEEWVKPAIGNAYVERFLELAAALYDRAAPLDVALIAPLLRDAGSEQSFKANASSKQGTLISDRMKELFPEQWLSTVFHELVVKAPGAYLHQVDGTLYLRKSASSVIAYILVLSVLFESADQAINALVDACNGKVVPARRPRSAKHSVPEMDELLGYYAAAKGAHAEVARLLELPVHVVRKTLCDLGLPSLPECDATSEIGAVAALRAYYLDKRSYISCLKISGMTEARFDTLMRQCGPNLAMALVRMTPKTRIRPRARQAKGLLPHQRLATAAAPSVNQLRETLLQN</sequence>
<dbReference type="InterPro" id="IPR009492">
    <property type="entry name" value="TniQ"/>
</dbReference>